<dbReference type="InterPro" id="IPR043129">
    <property type="entry name" value="ATPase_NBD"/>
</dbReference>
<proteinExistence type="predicted"/>
<dbReference type="GO" id="GO:0046872">
    <property type="term" value="F:metal ion binding"/>
    <property type="evidence" value="ECO:0007669"/>
    <property type="project" value="UniProtKB-KW"/>
</dbReference>
<dbReference type="STRING" id="1246581.A0A2H9TFL4"/>
<comment type="caution">
    <text evidence="8">The sequence shown here is derived from an EMBL/GenBank/DDBJ whole genome shotgun (WGS) entry which is preliminary data.</text>
</comment>
<accession>A0A2H9TFL4</accession>
<dbReference type="OrthoDB" id="10259622at2759"/>
<gene>
    <name evidence="8" type="ORF">PSACC_03599</name>
</gene>
<evidence type="ECO:0000256" key="1">
    <source>
        <dbReference type="ARBA" id="ARBA00012156"/>
    </source>
</evidence>
<comment type="catalytic activity">
    <reaction evidence="6">
        <text>L-threonylcarbamoyladenylate + adenosine(37) in tRNA = N(6)-L-threonylcarbamoyladenosine(37) in tRNA + AMP + H(+)</text>
        <dbReference type="Rhea" id="RHEA:37059"/>
        <dbReference type="Rhea" id="RHEA-COMP:10162"/>
        <dbReference type="Rhea" id="RHEA-COMP:10163"/>
        <dbReference type="ChEBI" id="CHEBI:15378"/>
        <dbReference type="ChEBI" id="CHEBI:73682"/>
        <dbReference type="ChEBI" id="CHEBI:74411"/>
        <dbReference type="ChEBI" id="CHEBI:74418"/>
        <dbReference type="ChEBI" id="CHEBI:456215"/>
        <dbReference type="EC" id="2.3.1.234"/>
    </reaction>
</comment>
<protein>
    <recommendedName>
        <fullName evidence="1">N(6)-L-threonylcarbamoyladenine synthase</fullName>
        <ecNumber evidence="1">2.3.1.234</ecNumber>
    </recommendedName>
</protein>
<evidence type="ECO:0000313" key="9">
    <source>
        <dbReference type="Proteomes" id="UP000240830"/>
    </source>
</evidence>
<feature type="non-terminal residue" evidence="8">
    <location>
        <position position="1"/>
    </location>
</feature>
<dbReference type="GO" id="GO:0005829">
    <property type="term" value="C:cytosol"/>
    <property type="evidence" value="ECO:0007669"/>
    <property type="project" value="TreeGrafter"/>
</dbReference>
<name>A0A2H9TFL4_9FUNG</name>
<dbReference type="Pfam" id="PF00814">
    <property type="entry name" value="TsaD"/>
    <property type="match status" value="1"/>
</dbReference>
<dbReference type="GO" id="GO:0061711">
    <property type="term" value="F:tRNA N(6)-L-threonylcarbamoyladenine synthase activity"/>
    <property type="evidence" value="ECO:0007669"/>
    <property type="project" value="UniProtKB-EC"/>
</dbReference>
<dbReference type="PANTHER" id="PTHR11735">
    <property type="entry name" value="TRNA N6-ADENOSINE THREONYLCARBAMOYLTRANSFERASE"/>
    <property type="match status" value="1"/>
</dbReference>
<dbReference type="SUPFAM" id="SSF53067">
    <property type="entry name" value="Actin-like ATPase domain"/>
    <property type="match status" value="1"/>
</dbReference>
<keyword evidence="3" id="KW-0819">tRNA processing</keyword>
<evidence type="ECO:0000256" key="6">
    <source>
        <dbReference type="ARBA" id="ARBA00048117"/>
    </source>
</evidence>
<evidence type="ECO:0000256" key="4">
    <source>
        <dbReference type="ARBA" id="ARBA00022723"/>
    </source>
</evidence>
<dbReference type="Gene3D" id="3.30.420.40">
    <property type="match status" value="3"/>
</dbReference>
<keyword evidence="9" id="KW-1185">Reference proteome</keyword>
<dbReference type="PRINTS" id="PR00789">
    <property type="entry name" value="OSIALOPTASE"/>
</dbReference>
<dbReference type="InterPro" id="IPR000905">
    <property type="entry name" value="Gcp-like_dom"/>
</dbReference>
<dbReference type="GO" id="GO:0008033">
    <property type="term" value="P:tRNA processing"/>
    <property type="evidence" value="ECO:0007669"/>
    <property type="project" value="UniProtKB-KW"/>
</dbReference>
<evidence type="ECO:0000313" key="8">
    <source>
        <dbReference type="EMBL" id="PJF16578.1"/>
    </source>
</evidence>
<reference evidence="8" key="1">
    <citation type="submission" date="2016-10" db="EMBL/GenBank/DDBJ databases">
        <title>The genome of Paramicrosporidium saccamoebae is the missing link in understanding Cryptomycota and Microsporidia evolution.</title>
        <authorList>
            <person name="Quandt C.A."/>
            <person name="Beaudet D."/>
            <person name="Corsaro D."/>
            <person name="Michel R."/>
            <person name="Corradi N."/>
            <person name="James T."/>
        </authorList>
    </citation>
    <scope>NUCLEOTIDE SEQUENCE [LARGE SCALE GENOMIC DNA]</scope>
    <source>
        <strain evidence="8">KSL3</strain>
    </source>
</reference>
<feature type="domain" description="Gcp-like" evidence="7">
    <location>
        <begin position="44"/>
        <end position="134"/>
    </location>
</feature>
<organism evidence="8 9">
    <name type="scientific">Paramicrosporidium saccamoebae</name>
    <dbReference type="NCBI Taxonomy" id="1246581"/>
    <lineage>
        <taxon>Eukaryota</taxon>
        <taxon>Fungi</taxon>
        <taxon>Fungi incertae sedis</taxon>
        <taxon>Cryptomycota</taxon>
        <taxon>Cryptomycota incertae sedis</taxon>
        <taxon>Paramicrosporidium</taxon>
    </lineage>
</organism>
<evidence type="ECO:0000256" key="5">
    <source>
        <dbReference type="ARBA" id="ARBA00023315"/>
    </source>
</evidence>
<evidence type="ECO:0000256" key="2">
    <source>
        <dbReference type="ARBA" id="ARBA00022679"/>
    </source>
</evidence>
<dbReference type="InterPro" id="IPR017861">
    <property type="entry name" value="KAE1/TsaD"/>
</dbReference>
<dbReference type="EC" id="2.3.1.234" evidence="1"/>
<keyword evidence="4" id="KW-0479">Metal-binding</keyword>
<evidence type="ECO:0000256" key="3">
    <source>
        <dbReference type="ARBA" id="ARBA00022694"/>
    </source>
</evidence>
<keyword evidence="2 8" id="KW-0808">Transferase</keyword>
<dbReference type="EMBL" id="MTSL01000213">
    <property type="protein sequence ID" value="PJF16578.1"/>
    <property type="molecule type" value="Genomic_DNA"/>
</dbReference>
<evidence type="ECO:0000259" key="7">
    <source>
        <dbReference type="Pfam" id="PF00814"/>
    </source>
</evidence>
<sequence>KPQPRLKEMSVAKAIRSLGRPFRVLAIETSCDDTAVSVMDSDRNILSEVNIHQYSIHAKNQGIVPHLASQEHRKILPQVIKSALSQAKLNLADIDVFAATRGPGIAGSLTVGFEAGRLLSTLYDKPFYPIHHMLGSTLDDSVGEAVDKAARILGLPYDQIDGPASLLVKAALSGNEGAHGILPSVRSNRLCASLDFSFSGLKTALKSAWDKDPEKQTESHRADLAGSFLARCSEHLSNRATTALKYLQDTCSVLSSCRLEKDLATHGYTAVRPLPQYCSDNSIMIGWAACEAIFLHKNPREYTGIIQDWPLQDLKLSSEA</sequence>
<dbReference type="PANTHER" id="PTHR11735:SF6">
    <property type="entry name" value="TRNA N6-ADENOSINE THREONYLCARBAMOYLTRANSFERASE, MITOCHONDRIAL"/>
    <property type="match status" value="1"/>
</dbReference>
<dbReference type="AlphaFoldDB" id="A0A2H9TFL4"/>
<dbReference type="Proteomes" id="UP000240830">
    <property type="component" value="Unassembled WGS sequence"/>
</dbReference>
<keyword evidence="5" id="KW-0012">Acyltransferase</keyword>